<gene>
    <name evidence="3" type="ORF">AAHA92_15818</name>
</gene>
<protein>
    <submittedName>
        <fullName evidence="3">Calmodulin binding protein PICBP-like</fullName>
    </submittedName>
</protein>
<feature type="domain" description="Calmodulin-binding" evidence="2">
    <location>
        <begin position="886"/>
        <end position="984"/>
    </location>
</feature>
<reference evidence="3 4" key="1">
    <citation type="submission" date="2024-06" db="EMBL/GenBank/DDBJ databases">
        <title>A chromosome level genome sequence of Diviner's sage (Salvia divinorum).</title>
        <authorList>
            <person name="Ford S.A."/>
            <person name="Ro D.-K."/>
            <person name="Ness R.W."/>
            <person name="Phillips M.A."/>
        </authorList>
    </citation>
    <scope>NUCLEOTIDE SEQUENCE [LARGE SCALE GENOMIC DNA]</scope>
    <source>
        <strain evidence="3">SAF-2024a</strain>
        <tissue evidence="3">Leaf</tissue>
    </source>
</reference>
<feature type="region of interest" description="Disordered" evidence="1">
    <location>
        <begin position="1"/>
        <end position="133"/>
    </location>
</feature>
<dbReference type="PANTHER" id="PTHR33923">
    <property type="entry name" value="CALMODULIN-BINDING PROTEIN-RELATED"/>
    <property type="match status" value="1"/>
</dbReference>
<feature type="compositionally biased region" description="Polar residues" evidence="1">
    <location>
        <begin position="53"/>
        <end position="70"/>
    </location>
</feature>
<dbReference type="AlphaFoldDB" id="A0ABD1HFX0"/>
<evidence type="ECO:0000256" key="1">
    <source>
        <dbReference type="SAM" id="MobiDB-lite"/>
    </source>
</evidence>
<feature type="compositionally biased region" description="Low complexity" evidence="1">
    <location>
        <begin position="33"/>
        <end position="46"/>
    </location>
</feature>
<dbReference type="InterPro" id="IPR012417">
    <property type="entry name" value="CaM-bd_dom_pln"/>
</dbReference>
<feature type="compositionally biased region" description="Polar residues" evidence="1">
    <location>
        <begin position="104"/>
        <end position="117"/>
    </location>
</feature>
<feature type="domain" description="Calmodulin-binding" evidence="2">
    <location>
        <begin position="587"/>
        <end position="695"/>
    </location>
</feature>
<dbReference type="EMBL" id="JBEAFC010000006">
    <property type="protein sequence ID" value="KAL1555364.1"/>
    <property type="molecule type" value="Genomic_DNA"/>
</dbReference>
<feature type="region of interest" description="Disordered" evidence="1">
    <location>
        <begin position="630"/>
        <end position="649"/>
    </location>
</feature>
<dbReference type="PANTHER" id="PTHR33923:SF3">
    <property type="entry name" value="CALMODULIN BINDING PROTEIN PICBP"/>
    <property type="match status" value="1"/>
</dbReference>
<accession>A0ABD1HFX0</accession>
<keyword evidence="4" id="KW-1185">Reference proteome</keyword>
<feature type="region of interest" description="Disordered" evidence="1">
    <location>
        <begin position="869"/>
        <end position="901"/>
    </location>
</feature>
<evidence type="ECO:0000313" key="3">
    <source>
        <dbReference type="EMBL" id="KAL1555364.1"/>
    </source>
</evidence>
<sequence>MDSVDSSPNFMRARSRFDSKIENSPGGSESDEIMSVSSSTCGSSVTQPHSRKPSNNGIKNRTTSNKTPKNYATVRSFRRRPKPRIIQSPLPLSDDEASPHYLKATTSSQGKKSTLDGSDSKSTSYSSQPKLSLSRKSSFRNVRVLIKRASFKPKRSLLRDVGVDRATYSSTLKDSKFPTPAELQVHHCREEESERSSAVKVCRYHHCSLHGGCHASGELAPPLKRFLYKRKQSLRKQRSIMPKAVIARGVKLPSDGKKNLHKRVIAREAEPLDQGRFSDSIAVSGVLKGNNPYEETELFGSGYSDVQEAYLVELAFGEMSFPERSYQDSLDISRKYSSEGQDLGGASTRCSCHNREEFPATLKRVEATATSLEWKNDKDAPAVALNTSMDNVAVTCKDGPDTPVVSNEKTNKRNAFLSASSASNSSEEDAELTTESSQAKENQIADDAAHVGDSKTTTLTHNKGGLHFTKPRHMSMWNLIHQHMSSNVSAESTDKDSADVGAVASDSEAQEVELRKMFAVKLVREAIEKILLPEVQDQASDDQSVMSETTPRPELMEEDKNRAFIQENDMKSAKGNVSSDLKEATVVAGDVEEVRNSEKKAPKHWSNLKKWILLQRFIRELEKVRRFNPKKPQHLPLNPDPEAEKVSLRPQTVEERKSAEEWMLDHALRQAVSQLAPTQKKKVALLVKAFETVVLPQEKDSQAQHRIPRLRSFSIFDSAITGLRRAGLSGGDLKSSDENEKLEDLVHEENDENILKSGSLNLDGDRMPVQVMADETNTKTEAVQSPQEDAISDCTEGKEKDRKKHIKMWHMIYQHVVSDIAEKVGGHLLDGGEDEQEEDHATSSNLRGGLTKSDALKLVKQAVDEILVPEAQDEASDSQSVSSDSVEDEVGGDEELRVESTAEVPKSRNWSKLKKLLLLKRSIKALRGDPEPEKVDLRQQMMDERKKAEQWMLDYAVQHIVTTLTPARKRRVAMLVEAFEAVVPLPEA</sequence>
<name>A0ABD1HFX0_SALDI</name>
<feature type="region of interest" description="Disordered" evidence="1">
    <location>
        <begin position="778"/>
        <end position="798"/>
    </location>
</feature>
<feature type="compositionally biased region" description="Low complexity" evidence="1">
    <location>
        <begin position="120"/>
        <end position="133"/>
    </location>
</feature>
<feature type="region of interest" description="Disordered" evidence="1">
    <location>
        <begin position="827"/>
        <end position="848"/>
    </location>
</feature>
<dbReference type="InterPro" id="IPR044681">
    <property type="entry name" value="PICBP-like"/>
</dbReference>
<feature type="region of interest" description="Disordered" evidence="1">
    <location>
        <begin position="399"/>
        <end position="442"/>
    </location>
</feature>
<evidence type="ECO:0000259" key="2">
    <source>
        <dbReference type="SMART" id="SM01054"/>
    </source>
</evidence>
<dbReference type="Proteomes" id="UP001567538">
    <property type="component" value="Unassembled WGS sequence"/>
</dbReference>
<comment type="caution">
    <text evidence="3">The sequence shown here is derived from an EMBL/GenBank/DDBJ whole genome shotgun (WGS) entry which is preliminary data.</text>
</comment>
<organism evidence="3 4">
    <name type="scientific">Salvia divinorum</name>
    <name type="common">Maria pastora</name>
    <name type="synonym">Diviner's sage</name>
    <dbReference type="NCBI Taxonomy" id="28513"/>
    <lineage>
        <taxon>Eukaryota</taxon>
        <taxon>Viridiplantae</taxon>
        <taxon>Streptophyta</taxon>
        <taxon>Embryophyta</taxon>
        <taxon>Tracheophyta</taxon>
        <taxon>Spermatophyta</taxon>
        <taxon>Magnoliopsida</taxon>
        <taxon>eudicotyledons</taxon>
        <taxon>Gunneridae</taxon>
        <taxon>Pentapetalae</taxon>
        <taxon>asterids</taxon>
        <taxon>lamiids</taxon>
        <taxon>Lamiales</taxon>
        <taxon>Lamiaceae</taxon>
        <taxon>Nepetoideae</taxon>
        <taxon>Mentheae</taxon>
        <taxon>Salviinae</taxon>
        <taxon>Salvia</taxon>
        <taxon>Salvia subgen. Calosphace</taxon>
    </lineage>
</organism>
<evidence type="ECO:0000313" key="4">
    <source>
        <dbReference type="Proteomes" id="UP001567538"/>
    </source>
</evidence>
<dbReference type="SMART" id="SM01054">
    <property type="entry name" value="CaM_binding"/>
    <property type="match status" value="2"/>
</dbReference>
<proteinExistence type="predicted"/>
<dbReference type="Pfam" id="PF07839">
    <property type="entry name" value="CaM_binding"/>
    <property type="match status" value="2"/>
</dbReference>